<evidence type="ECO:0000256" key="3">
    <source>
        <dbReference type="ARBA" id="ARBA00023274"/>
    </source>
</evidence>
<proteinExistence type="inferred from homology"/>
<dbReference type="InterPro" id="IPR012340">
    <property type="entry name" value="NA-bd_OB-fold"/>
</dbReference>
<dbReference type="EMBL" id="ML121531">
    <property type="protein sequence ID" value="RPB27440.1"/>
    <property type="molecule type" value="Genomic_DNA"/>
</dbReference>
<evidence type="ECO:0000313" key="6">
    <source>
        <dbReference type="EMBL" id="RPB27440.1"/>
    </source>
</evidence>
<dbReference type="PRINTS" id="PR00973">
    <property type="entry name" value="RIBOSOMALS17"/>
</dbReference>
<dbReference type="GO" id="GO:0006412">
    <property type="term" value="P:translation"/>
    <property type="evidence" value="ECO:0007669"/>
    <property type="project" value="InterPro"/>
</dbReference>
<comment type="similarity">
    <text evidence="1 4">Belongs to the universal ribosomal protein uS17 family.</text>
</comment>
<sequence>MATELTVQSERAFQKQPHIFLASKTRPAKRRVGKGGRRWYKDVGLGFKTPKAAIEGTYIDKKCPFTGLVSIRGRILSGTVVSTKMHRTIIIRRDYLHYIPKYNRYEKRHSNLAAHVSPAFRVEDGDQVTVGQCRPLSKTVGNPLIPLMMELGAGENTGAMGG</sequence>
<dbReference type="FunCoup" id="A0A3N4LXC2">
    <property type="interactions" value="1103"/>
</dbReference>
<evidence type="ECO:0000256" key="4">
    <source>
        <dbReference type="RuleBase" id="RU003872"/>
    </source>
</evidence>
<evidence type="ECO:0000313" key="7">
    <source>
        <dbReference type="Proteomes" id="UP000267821"/>
    </source>
</evidence>
<dbReference type="Pfam" id="PF00366">
    <property type="entry name" value="Ribosomal_S17"/>
    <property type="match status" value="1"/>
</dbReference>
<dbReference type="Gene3D" id="2.40.50.1000">
    <property type="match status" value="1"/>
</dbReference>
<keyword evidence="7" id="KW-1185">Reference proteome</keyword>
<dbReference type="InterPro" id="IPR000266">
    <property type="entry name" value="Ribosomal_uS17"/>
</dbReference>
<dbReference type="InterPro" id="IPR019979">
    <property type="entry name" value="Ribosomal_uS17_CS"/>
</dbReference>
<dbReference type="GO" id="GO:0003735">
    <property type="term" value="F:structural constituent of ribosome"/>
    <property type="evidence" value="ECO:0007669"/>
    <property type="project" value="InterPro"/>
</dbReference>
<dbReference type="PANTHER" id="PTHR10744">
    <property type="entry name" value="40S RIBOSOMAL PROTEIN S11 FAMILY MEMBER"/>
    <property type="match status" value="1"/>
</dbReference>
<reference evidence="6 7" key="1">
    <citation type="journal article" date="2018" name="Nat. Ecol. Evol.">
        <title>Pezizomycetes genomes reveal the molecular basis of ectomycorrhizal truffle lifestyle.</title>
        <authorList>
            <person name="Murat C."/>
            <person name="Payen T."/>
            <person name="Noel B."/>
            <person name="Kuo A."/>
            <person name="Morin E."/>
            <person name="Chen J."/>
            <person name="Kohler A."/>
            <person name="Krizsan K."/>
            <person name="Balestrini R."/>
            <person name="Da Silva C."/>
            <person name="Montanini B."/>
            <person name="Hainaut M."/>
            <person name="Levati E."/>
            <person name="Barry K.W."/>
            <person name="Belfiori B."/>
            <person name="Cichocki N."/>
            <person name="Clum A."/>
            <person name="Dockter R.B."/>
            <person name="Fauchery L."/>
            <person name="Guy J."/>
            <person name="Iotti M."/>
            <person name="Le Tacon F."/>
            <person name="Lindquist E.A."/>
            <person name="Lipzen A."/>
            <person name="Malagnac F."/>
            <person name="Mello A."/>
            <person name="Molinier V."/>
            <person name="Miyauchi S."/>
            <person name="Poulain J."/>
            <person name="Riccioni C."/>
            <person name="Rubini A."/>
            <person name="Sitrit Y."/>
            <person name="Splivallo R."/>
            <person name="Traeger S."/>
            <person name="Wang M."/>
            <person name="Zifcakova L."/>
            <person name="Wipf D."/>
            <person name="Zambonelli A."/>
            <person name="Paolocci F."/>
            <person name="Nowrousian M."/>
            <person name="Ottonello S."/>
            <person name="Baldrian P."/>
            <person name="Spatafora J.W."/>
            <person name="Henrissat B."/>
            <person name="Nagy L.G."/>
            <person name="Aury J.M."/>
            <person name="Wincker P."/>
            <person name="Grigoriev I.V."/>
            <person name="Bonfante P."/>
            <person name="Martin F.M."/>
        </authorList>
    </citation>
    <scope>NUCLEOTIDE SEQUENCE [LARGE SCALE GENOMIC DNA]</scope>
    <source>
        <strain evidence="6 7">ATCC MYA-4762</strain>
    </source>
</reference>
<keyword evidence="3 4" id="KW-0687">Ribonucleoprotein</keyword>
<dbReference type="CDD" id="cd00364">
    <property type="entry name" value="Ribosomal_uS17"/>
    <property type="match status" value="1"/>
</dbReference>
<keyword evidence="2 4" id="KW-0689">Ribosomal protein</keyword>
<dbReference type="SUPFAM" id="SSF50249">
    <property type="entry name" value="Nucleic acid-binding proteins"/>
    <property type="match status" value="1"/>
</dbReference>
<dbReference type="Pfam" id="PF16205">
    <property type="entry name" value="Ribosomal_S17_N"/>
    <property type="match status" value="1"/>
</dbReference>
<accession>A0A3N4LXC2</accession>
<name>A0A3N4LXC2_9PEZI</name>
<protein>
    <recommendedName>
        <fullName evidence="5">Small ribosomal subunit protein uS17 N-terminal domain-containing protein</fullName>
    </recommendedName>
</protein>
<dbReference type="FunFam" id="2.40.50.1000:FF:000001">
    <property type="entry name" value="40S ribosomal protein S11"/>
    <property type="match status" value="1"/>
</dbReference>
<organism evidence="6 7">
    <name type="scientific">Terfezia boudieri ATCC MYA-4762</name>
    <dbReference type="NCBI Taxonomy" id="1051890"/>
    <lineage>
        <taxon>Eukaryota</taxon>
        <taxon>Fungi</taxon>
        <taxon>Dikarya</taxon>
        <taxon>Ascomycota</taxon>
        <taxon>Pezizomycotina</taxon>
        <taxon>Pezizomycetes</taxon>
        <taxon>Pezizales</taxon>
        <taxon>Pezizaceae</taxon>
        <taxon>Terfezia</taxon>
    </lineage>
</organism>
<dbReference type="Proteomes" id="UP000267821">
    <property type="component" value="Unassembled WGS sequence"/>
</dbReference>
<dbReference type="InterPro" id="IPR032440">
    <property type="entry name" value="Ribosomal_uS17_N"/>
</dbReference>
<dbReference type="PROSITE" id="PS00056">
    <property type="entry name" value="RIBOSOMAL_S17"/>
    <property type="match status" value="1"/>
</dbReference>
<dbReference type="GO" id="GO:0022627">
    <property type="term" value="C:cytosolic small ribosomal subunit"/>
    <property type="evidence" value="ECO:0007669"/>
    <property type="project" value="TreeGrafter"/>
</dbReference>
<feature type="domain" description="Small ribosomal subunit protein uS17 N-terminal" evidence="5">
    <location>
        <begin position="8"/>
        <end position="76"/>
    </location>
</feature>
<dbReference type="PANTHER" id="PTHR10744:SF9">
    <property type="entry name" value="40S RIBOSOMAL PROTEIN S11-RELATED"/>
    <property type="match status" value="1"/>
</dbReference>
<dbReference type="STRING" id="1051890.A0A3N4LXC2"/>
<evidence type="ECO:0000256" key="1">
    <source>
        <dbReference type="ARBA" id="ARBA00010254"/>
    </source>
</evidence>
<dbReference type="OrthoDB" id="10254436at2759"/>
<dbReference type="InParanoid" id="A0A3N4LXC2"/>
<evidence type="ECO:0000256" key="2">
    <source>
        <dbReference type="ARBA" id="ARBA00022980"/>
    </source>
</evidence>
<evidence type="ECO:0000259" key="5">
    <source>
        <dbReference type="Pfam" id="PF16205"/>
    </source>
</evidence>
<gene>
    <name evidence="6" type="ORF">L211DRAFT_834300</name>
</gene>
<dbReference type="AlphaFoldDB" id="A0A3N4LXC2"/>